<evidence type="ECO:0000259" key="5">
    <source>
        <dbReference type="Pfam" id="PF10342"/>
    </source>
</evidence>
<keyword evidence="3" id="KW-0472">Membrane</keyword>
<sequence>MSHHYFLRLHRLYSIFLLVCTSVPVLSQVVASEPKIEKYPRVAKAGSKVKVTYRPADDTPVTFILQKGSEKKERLSATANGGKFVWDIDPSLESGNNYSLLLIRKDVVTSSERIRITEGGNGRGRSSTVMTSRTPTPESFTPTTTITKYDTSTAIKHDLSSATLSSLSMSFFPTNSPISTSTPNRTTTPVEKSQSLTPPPTLVSPPQHASNNNLSKGVGIGIGAVIGGLSLVISAFLAGAYLRRKRNLSPPDNETGHLDTPLGKIEMDGDGISEMSGASRQPELEGDRPVLKQLYSEPLPLLPQDLTGVTFSIEGADLMGGGMDGETGGGNVKGDREVERVSRGSSLDLEDARLTENPWVFRRSV</sequence>
<evidence type="ECO:0000256" key="3">
    <source>
        <dbReference type="SAM" id="Phobius"/>
    </source>
</evidence>
<keyword evidence="7" id="KW-1185">Reference proteome</keyword>
<feature type="signal peptide" evidence="4">
    <location>
        <begin position="1"/>
        <end position="27"/>
    </location>
</feature>
<evidence type="ECO:0000313" key="7">
    <source>
        <dbReference type="Proteomes" id="UP000700596"/>
    </source>
</evidence>
<evidence type="ECO:0000256" key="1">
    <source>
        <dbReference type="ARBA" id="ARBA00022729"/>
    </source>
</evidence>
<dbReference type="EMBL" id="JAGMWT010000007">
    <property type="protein sequence ID" value="KAH7125771.1"/>
    <property type="molecule type" value="Genomic_DNA"/>
</dbReference>
<keyword evidence="3" id="KW-1133">Transmembrane helix</keyword>
<name>A0A9P9DWH3_9PLEO</name>
<comment type="caution">
    <text evidence="6">The sequence shown here is derived from an EMBL/GenBank/DDBJ whole genome shotgun (WGS) entry which is preliminary data.</text>
</comment>
<feature type="compositionally biased region" description="Low complexity" evidence="2">
    <location>
        <begin position="131"/>
        <end position="144"/>
    </location>
</feature>
<feature type="domain" description="Yeast cell wall synthesis Kre9/Knh1-like N-terminal" evidence="5">
    <location>
        <begin position="43"/>
        <end position="106"/>
    </location>
</feature>
<gene>
    <name evidence="6" type="ORF">B0J11DRAFT_580300</name>
</gene>
<feature type="compositionally biased region" description="Polar residues" evidence="2">
    <location>
        <begin position="174"/>
        <end position="193"/>
    </location>
</feature>
<dbReference type="InterPro" id="IPR018466">
    <property type="entry name" value="Kre9/Knh1-like_N"/>
</dbReference>
<dbReference type="PANTHER" id="PTHR40633">
    <property type="entry name" value="MATRIX PROTEIN, PUTATIVE (AFU_ORTHOLOGUE AFUA_8G05410)-RELATED"/>
    <property type="match status" value="1"/>
</dbReference>
<evidence type="ECO:0000256" key="2">
    <source>
        <dbReference type="SAM" id="MobiDB-lite"/>
    </source>
</evidence>
<dbReference type="Pfam" id="PF10342">
    <property type="entry name" value="Kre9_KNH"/>
    <property type="match status" value="1"/>
</dbReference>
<organism evidence="6 7">
    <name type="scientific">Dendryphion nanum</name>
    <dbReference type="NCBI Taxonomy" id="256645"/>
    <lineage>
        <taxon>Eukaryota</taxon>
        <taxon>Fungi</taxon>
        <taxon>Dikarya</taxon>
        <taxon>Ascomycota</taxon>
        <taxon>Pezizomycotina</taxon>
        <taxon>Dothideomycetes</taxon>
        <taxon>Pleosporomycetidae</taxon>
        <taxon>Pleosporales</taxon>
        <taxon>Torulaceae</taxon>
        <taxon>Dendryphion</taxon>
    </lineage>
</organism>
<dbReference type="AlphaFoldDB" id="A0A9P9DWH3"/>
<evidence type="ECO:0000256" key="4">
    <source>
        <dbReference type="SAM" id="SignalP"/>
    </source>
</evidence>
<feature type="region of interest" description="Disordered" evidence="2">
    <location>
        <begin position="117"/>
        <end position="144"/>
    </location>
</feature>
<feature type="transmembrane region" description="Helical" evidence="3">
    <location>
        <begin position="218"/>
        <end position="242"/>
    </location>
</feature>
<accession>A0A9P9DWH3</accession>
<feature type="region of interest" description="Disordered" evidence="2">
    <location>
        <begin position="174"/>
        <end position="210"/>
    </location>
</feature>
<feature type="compositionally biased region" description="Gly residues" evidence="2">
    <location>
        <begin position="321"/>
        <end position="332"/>
    </location>
</feature>
<keyword evidence="3" id="KW-0812">Transmembrane</keyword>
<proteinExistence type="predicted"/>
<dbReference type="Proteomes" id="UP000700596">
    <property type="component" value="Unassembled WGS sequence"/>
</dbReference>
<dbReference type="PANTHER" id="PTHR40633:SF6">
    <property type="entry name" value="MATRIX PROTEIN, PUTATIVE (AFU_ORTHOLOGUE AFUA_8G05410)-RELATED"/>
    <property type="match status" value="1"/>
</dbReference>
<feature type="region of interest" description="Disordered" evidence="2">
    <location>
        <begin position="321"/>
        <end position="344"/>
    </location>
</feature>
<keyword evidence="1 4" id="KW-0732">Signal</keyword>
<feature type="compositionally biased region" description="Basic and acidic residues" evidence="2">
    <location>
        <begin position="333"/>
        <end position="342"/>
    </location>
</feature>
<dbReference type="InterPro" id="IPR052982">
    <property type="entry name" value="SRP1/TIP1-like"/>
</dbReference>
<protein>
    <recommendedName>
        <fullName evidence="5">Yeast cell wall synthesis Kre9/Knh1-like N-terminal domain-containing protein</fullName>
    </recommendedName>
</protein>
<feature type="chain" id="PRO_5040419760" description="Yeast cell wall synthesis Kre9/Knh1-like N-terminal domain-containing protein" evidence="4">
    <location>
        <begin position="28"/>
        <end position="365"/>
    </location>
</feature>
<evidence type="ECO:0000313" key="6">
    <source>
        <dbReference type="EMBL" id="KAH7125771.1"/>
    </source>
</evidence>
<reference evidence="6" key="1">
    <citation type="journal article" date="2021" name="Nat. Commun.">
        <title>Genetic determinants of endophytism in the Arabidopsis root mycobiome.</title>
        <authorList>
            <person name="Mesny F."/>
            <person name="Miyauchi S."/>
            <person name="Thiergart T."/>
            <person name="Pickel B."/>
            <person name="Atanasova L."/>
            <person name="Karlsson M."/>
            <person name="Huettel B."/>
            <person name="Barry K.W."/>
            <person name="Haridas S."/>
            <person name="Chen C."/>
            <person name="Bauer D."/>
            <person name="Andreopoulos W."/>
            <person name="Pangilinan J."/>
            <person name="LaButti K."/>
            <person name="Riley R."/>
            <person name="Lipzen A."/>
            <person name="Clum A."/>
            <person name="Drula E."/>
            <person name="Henrissat B."/>
            <person name="Kohler A."/>
            <person name="Grigoriev I.V."/>
            <person name="Martin F.M."/>
            <person name="Hacquard S."/>
        </authorList>
    </citation>
    <scope>NUCLEOTIDE SEQUENCE</scope>
    <source>
        <strain evidence="6">MPI-CAGE-CH-0243</strain>
    </source>
</reference>